<name>A0A9N9ECV1_9GLOM</name>
<evidence type="ECO:0000313" key="2">
    <source>
        <dbReference type="Proteomes" id="UP000789759"/>
    </source>
</evidence>
<evidence type="ECO:0000313" key="1">
    <source>
        <dbReference type="EMBL" id="CAG8668709.1"/>
    </source>
</evidence>
<protein>
    <submittedName>
        <fullName evidence="1">13019_t:CDS:1</fullName>
    </submittedName>
</protein>
<dbReference type="Proteomes" id="UP000789759">
    <property type="component" value="Unassembled WGS sequence"/>
</dbReference>
<gene>
    <name evidence="1" type="ORF">CPELLU_LOCUS10162</name>
</gene>
<dbReference type="AlphaFoldDB" id="A0A9N9ECV1"/>
<proteinExistence type="predicted"/>
<reference evidence="1" key="1">
    <citation type="submission" date="2021-06" db="EMBL/GenBank/DDBJ databases">
        <authorList>
            <person name="Kallberg Y."/>
            <person name="Tangrot J."/>
            <person name="Rosling A."/>
        </authorList>
    </citation>
    <scope>NUCLEOTIDE SEQUENCE</scope>
    <source>
        <strain evidence="1">FL966</strain>
    </source>
</reference>
<keyword evidence="2" id="KW-1185">Reference proteome</keyword>
<organism evidence="1 2">
    <name type="scientific">Cetraspora pellucida</name>
    <dbReference type="NCBI Taxonomy" id="1433469"/>
    <lineage>
        <taxon>Eukaryota</taxon>
        <taxon>Fungi</taxon>
        <taxon>Fungi incertae sedis</taxon>
        <taxon>Mucoromycota</taxon>
        <taxon>Glomeromycotina</taxon>
        <taxon>Glomeromycetes</taxon>
        <taxon>Diversisporales</taxon>
        <taxon>Gigasporaceae</taxon>
        <taxon>Cetraspora</taxon>
    </lineage>
</organism>
<comment type="caution">
    <text evidence="1">The sequence shown here is derived from an EMBL/GenBank/DDBJ whole genome shotgun (WGS) entry which is preliminary data.</text>
</comment>
<dbReference type="OrthoDB" id="2430532at2759"/>
<accession>A0A9N9ECV1</accession>
<dbReference type="EMBL" id="CAJVQA010008234">
    <property type="protein sequence ID" value="CAG8668709.1"/>
    <property type="molecule type" value="Genomic_DNA"/>
</dbReference>
<sequence>MALDRFREIKAISQVEMDLCFLGMIDESIKPIKSASKTPKLYLVTNYNFSEISICQTAWLTIHEIVEVFGVYEEEIPHQINYLIPENESVGKGADAVISLVHNYFIFYDAVPNEMSIAHVNSIPRTEKEEIIMPEIMSASGLSLNRQWYLYNEV</sequence>